<dbReference type="GO" id="GO:0005525">
    <property type="term" value="F:GTP binding"/>
    <property type="evidence" value="ECO:0007669"/>
    <property type="project" value="InterPro"/>
</dbReference>
<reference evidence="4 5" key="1">
    <citation type="journal article" name="Sci. Rep.">
        <title>Genome-scale phylogenetic analyses confirm Olpidium as the closest living zoosporic fungus to the non-flagellated, terrestrial fungi.</title>
        <authorList>
            <person name="Chang Y."/>
            <person name="Rochon D."/>
            <person name="Sekimoto S."/>
            <person name="Wang Y."/>
            <person name="Chovatia M."/>
            <person name="Sandor L."/>
            <person name="Salamov A."/>
            <person name="Grigoriev I.V."/>
            <person name="Stajich J.E."/>
            <person name="Spatafora J.W."/>
        </authorList>
    </citation>
    <scope>NUCLEOTIDE SEQUENCE [LARGE SCALE GENOMIC DNA]</scope>
    <source>
        <strain evidence="4">S191</strain>
    </source>
</reference>
<dbReference type="InterPro" id="IPR012675">
    <property type="entry name" value="Beta-grasp_dom_sf"/>
</dbReference>
<dbReference type="FunFam" id="1.10.150.300:FF:000001">
    <property type="entry name" value="Ribosome-binding ATPase YchF"/>
    <property type="match status" value="1"/>
</dbReference>
<dbReference type="GO" id="GO:0005524">
    <property type="term" value="F:ATP binding"/>
    <property type="evidence" value="ECO:0007669"/>
    <property type="project" value="UniProtKB-KW"/>
</dbReference>
<organism evidence="4 5">
    <name type="scientific">Olpidium bornovanus</name>
    <dbReference type="NCBI Taxonomy" id="278681"/>
    <lineage>
        <taxon>Eukaryota</taxon>
        <taxon>Fungi</taxon>
        <taxon>Fungi incertae sedis</taxon>
        <taxon>Olpidiomycota</taxon>
        <taxon>Olpidiomycotina</taxon>
        <taxon>Olpidiomycetes</taxon>
        <taxon>Olpidiales</taxon>
        <taxon>Olpidiaceae</taxon>
        <taxon>Olpidium</taxon>
    </lineage>
</organism>
<evidence type="ECO:0000313" key="4">
    <source>
        <dbReference type="EMBL" id="KAG5460563.1"/>
    </source>
</evidence>
<dbReference type="InterPro" id="IPR027417">
    <property type="entry name" value="P-loop_NTPase"/>
</dbReference>
<sequence length="212" mass="24163">MQYWYDSFPDLYPQEARVAVPDVRFEWLCAHYKPQSEIPAYLTVIDIAGLVKGASSGEGLGNEFLANIKAVDGLFHVVRAFEDDMIAHVEGSVNPIRDMVRSLAEIIHTELRLKDEEALVRTVADLTKQTDRMPKTSSVREEKLNELKVAKKLLKRVGEENKDVRTGDWTNDEIDFINTLRLLTAKPLIYLVNVSADDYVAGKNKWWDRLGQ</sequence>
<dbReference type="PANTHER" id="PTHR23305">
    <property type="entry name" value="OBG GTPASE FAMILY"/>
    <property type="match status" value="1"/>
</dbReference>
<dbReference type="EMBL" id="JAEFCI010005044">
    <property type="protein sequence ID" value="KAG5460563.1"/>
    <property type="molecule type" value="Genomic_DNA"/>
</dbReference>
<keyword evidence="5" id="KW-1185">Reference proteome</keyword>
<gene>
    <name evidence="4" type="ORF">BJ554DRAFT_7377</name>
</gene>
<keyword evidence="4" id="KW-0378">Hydrolase</keyword>
<dbReference type="SUPFAM" id="SSF52540">
    <property type="entry name" value="P-loop containing nucleoside triphosphate hydrolases"/>
    <property type="match status" value="1"/>
</dbReference>
<accession>A0A8H7ZX17</accession>
<feature type="domain" description="OBG-type G" evidence="3">
    <location>
        <begin position="1"/>
        <end position="212"/>
    </location>
</feature>
<dbReference type="OrthoDB" id="424823at2759"/>
<dbReference type="PANTHER" id="PTHR23305:SF11">
    <property type="entry name" value="OBG-LIKE ATPASE 1"/>
    <property type="match status" value="1"/>
</dbReference>
<dbReference type="Proteomes" id="UP000673691">
    <property type="component" value="Unassembled WGS sequence"/>
</dbReference>
<evidence type="ECO:0000256" key="2">
    <source>
        <dbReference type="ARBA" id="ARBA00022840"/>
    </source>
</evidence>
<dbReference type="PRINTS" id="PR00326">
    <property type="entry name" value="GTP1OBG"/>
</dbReference>
<evidence type="ECO:0000313" key="5">
    <source>
        <dbReference type="Proteomes" id="UP000673691"/>
    </source>
</evidence>
<dbReference type="PROSITE" id="PS51710">
    <property type="entry name" value="G_OBG"/>
    <property type="match status" value="1"/>
</dbReference>
<name>A0A8H7ZX17_9FUNG</name>
<dbReference type="Gene3D" id="1.10.150.300">
    <property type="entry name" value="TGS-like domain"/>
    <property type="match status" value="1"/>
</dbReference>
<dbReference type="GO" id="GO:0016887">
    <property type="term" value="F:ATP hydrolysis activity"/>
    <property type="evidence" value="ECO:0007669"/>
    <property type="project" value="TreeGrafter"/>
</dbReference>
<evidence type="ECO:0000256" key="1">
    <source>
        <dbReference type="ARBA" id="ARBA00022741"/>
    </source>
</evidence>
<comment type="caution">
    <text evidence="4">The sequence shown here is derived from an EMBL/GenBank/DDBJ whole genome shotgun (WGS) entry which is preliminary data.</text>
</comment>
<dbReference type="Gene3D" id="3.40.50.300">
    <property type="entry name" value="P-loop containing nucleotide triphosphate hydrolases"/>
    <property type="match status" value="1"/>
</dbReference>
<dbReference type="InterPro" id="IPR023192">
    <property type="entry name" value="TGS-like_dom_sf"/>
</dbReference>
<dbReference type="InterPro" id="IPR031167">
    <property type="entry name" value="G_OBG"/>
</dbReference>
<dbReference type="InterPro" id="IPR006073">
    <property type="entry name" value="GTP-bd"/>
</dbReference>
<dbReference type="GO" id="GO:0005737">
    <property type="term" value="C:cytoplasm"/>
    <property type="evidence" value="ECO:0007669"/>
    <property type="project" value="TreeGrafter"/>
</dbReference>
<keyword evidence="1" id="KW-0547">Nucleotide-binding</keyword>
<feature type="non-terminal residue" evidence="4">
    <location>
        <position position="212"/>
    </location>
</feature>
<evidence type="ECO:0000259" key="3">
    <source>
        <dbReference type="PROSITE" id="PS51710"/>
    </source>
</evidence>
<dbReference type="Gene3D" id="3.10.20.30">
    <property type="match status" value="1"/>
</dbReference>
<protein>
    <submittedName>
        <fullName evidence="4">P-loop containing nucleoside triphosphate hydrolase protein</fullName>
    </submittedName>
</protein>
<proteinExistence type="predicted"/>
<dbReference type="AlphaFoldDB" id="A0A8H7ZX17"/>
<dbReference type="Pfam" id="PF01926">
    <property type="entry name" value="MMR_HSR1"/>
    <property type="match status" value="1"/>
</dbReference>
<keyword evidence="2" id="KW-0067">ATP-binding</keyword>